<sequence>MTDTQPDLITAELVIAELTATDKADATRQLATKLLDAGRVTDLDQFLADVAAREEQMATGIPGGIGLPHARSAAVTVPSLAVGRVPAGVDFGAPDGPATLVFLIAAPTTGEADHLTILAALARKLVHASFRQSLLEAPDAESVAATVLREVYGR</sequence>
<evidence type="ECO:0000256" key="5">
    <source>
        <dbReference type="ARBA" id="ARBA00022683"/>
    </source>
</evidence>
<keyword evidence="5" id="KW-0598">Phosphotransferase system</keyword>
<evidence type="ECO:0000256" key="4">
    <source>
        <dbReference type="ARBA" id="ARBA00022679"/>
    </source>
</evidence>
<evidence type="ECO:0000313" key="8">
    <source>
        <dbReference type="Proteomes" id="UP001589748"/>
    </source>
</evidence>
<evidence type="ECO:0000256" key="1">
    <source>
        <dbReference type="ARBA" id="ARBA00022448"/>
    </source>
</evidence>
<feature type="domain" description="PTS EIIA type-2" evidence="6">
    <location>
        <begin position="7"/>
        <end position="151"/>
    </location>
</feature>
<name>A0ABV5LV95_9ACTN</name>
<reference evidence="7 8" key="1">
    <citation type="submission" date="2024-09" db="EMBL/GenBank/DDBJ databases">
        <authorList>
            <person name="Sun Q."/>
            <person name="Mori K."/>
        </authorList>
    </citation>
    <scope>NUCLEOTIDE SEQUENCE [LARGE SCALE GENOMIC DNA]</scope>
    <source>
        <strain evidence="7 8">TISTR 1856</strain>
    </source>
</reference>
<accession>A0ABV5LV95</accession>
<keyword evidence="4" id="KW-0808">Transferase</keyword>
<protein>
    <submittedName>
        <fullName evidence="7">PTS sugar transporter subunit IIA</fullName>
    </submittedName>
</protein>
<dbReference type="InterPro" id="IPR051541">
    <property type="entry name" value="PTS_SugarTrans_NitroReg"/>
</dbReference>
<evidence type="ECO:0000259" key="6">
    <source>
        <dbReference type="PROSITE" id="PS51094"/>
    </source>
</evidence>
<dbReference type="Pfam" id="PF00359">
    <property type="entry name" value="PTS_EIIA_2"/>
    <property type="match status" value="1"/>
</dbReference>
<proteinExistence type="predicted"/>
<dbReference type="CDD" id="cd00211">
    <property type="entry name" value="PTS_IIA_fru"/>
    <property type="match status" value="1"/>
</dbReference>
<keyword evidence="8" id="KW-1185">Reference proteome</keyword>
<dbReference type="InterPro" id="IPR002178">
    <property type="entry name" value="PTS_EIIA_type-2_dom"/>
</dbReference>
<keyword evidence="3 7" id="KW-0762">Sugar transport</keyword>
<evidence type="ECO:0000313" key="7">
    <source>
        <dbReference type="EMBL" id="MFB9377965.1"/>
    </source>
</evidence>
<dbReference type="PANTHER" id="PTHR47738:SF2">
    <property type="entry name" value="PTS SYSTEM FRUCTOSE-LIKE EIIA COMPONENT"/>
    <property type="match status" value="1"/>
</dbReference>
<dbReference type="PROSITE" id="PS51094">
    <property type="entry name" value="PTS_EIIA_TYPE_2"/>
    <property type="match status" value="1"/>
</dbReference>
<dbReference type="Gene3D" id="3.40.930.10">
    <property type="entry name" value="Mannitol-specific EII, Chain A"/>
    <property type="match status" value="1"/>
</dbReference>
<dbReference type="SUPFAM" id="SSF55804">
    <property type="entry name" value="Phoshotransferase/anion transport protein"/>
    <property type="match status" value="1"/>
</dbReference>
<dbReference type="Proteomes" id="UP001589748">
    <property type="component" value="Unassembled WGS sequence"/>
</dbReference>
<dbReference type="InterPro" id="IPR016152">
    <property type="entry name" value="PTrfase/Anion_transptr"/>
</dbReference>
<keyword evidence="1" id="KW-0813">Transport</keyword>
<dbReference type="RefSeq" id="WP_380137610.1">
    <property type="nucleotide sequence ID" value="NZ_JBHLUI010000008.1"/>
</dbReference>
<organism evidence="7 8">
    <name type="scientific">Kineococcus gynurae</name>
    <dbReference type="NCBI Taxonomy" id="452979"/>
    <lineage>
        <taxon>Bacteria</taxon>
        <taxon>Bacillati</taxon>
        <taxon>Actinomycetota</taxon>
        <taxon>Actinomycetes</taxon>
        <taxon>Kineosporiales</taxon>
        <taxon>Kineosporiaceae</taxon>
        <taxon>Kineococcus</taxon>
    </lineage>
</organism>
<dbReference type="InterPro" id="IPR004715">
    <property type="entry name" value="PTS_IIA_fruc"/>
</dbReference>
<comment type="caution">
    <text evidence="7">The sequence shown here is derived from an EMBL/GenBank/DDBJ whole genome shotgun (WGS) entry which is preliminary data.</text>
</comment>
<dbReference type="EMBL" id="JBHMDM010000007">
    <property type="protein sequence ID" value="MFB9377965.1"/>
    <property type="molecule type" value="Genomic_DNA"/>
</dbReference>
<dbReference type="PANTHER" id="PTHR47738">
    <property type="entry name" value="PTS SYSTEM FRUCTOSE-LIKE EIIA COMPONENT-RELATED"/>
    <property type="match status" value="1"/>
</dbReference>
<gene>
    <name evidence="7" type="ORF">ACFFVI_13415</name>
</gene>
<evidence type="ECO:0000256" key="3">
    <source>
        <dbReference type="ARBA" id="ARBA00022597"/>
    </source>
</evidence>
<evidence type="ECO:0000256" key="2">
    <source>
        <dbReference type="ARBA" id="ARBA00022553"/>
    </source>
</evidence>
<keyword evidence="2" id="KW-0597">Phosphoprotein</keyword>
<dbReference type="NCBIfam" id="TIGR00848">
    <property type="entry name" value="fruA"/>
    <property type="match status" value="1"/>
</dbReference>